<dbReference type="PANTHER" id="PTHR43304">
    <property type="entry name" value="PHYTOCHROME-LIKE PROTEIN CPH1"/>
    <property type="match status" value="1"/>
</dbReference>
<sequence>MQIRDELITALDYSESIVVLTDNRGMIRYVNNSFVEKYGYSREEVIGKTPRLFKSDYHDAIYYHNLWSTIKNGETWRGLFKNITKSGDFIWEKAVISPVKNDNGRLTGFIAVKEDITRQRELQLQLDRDNSFLDELFDNSPVGIAILQPIYEHDKVVDFRVTRANPSAGIVVGRLGLVGLKVSDILPDYKMDQERLAQVLSRKSSFESHLKDIGKHVRYRSFPFGKDNVCLFFYDVSPYRQTIQALEASEERYFSLVEDAPALISRFDKDGVLIYANEEYCKTFEVQREDLIGRNIYDWYPDEEKQRAKRTIKSLTAENPISVVEHQLVLEGGKTKWMRWLDRALVDSDGEIFEYQSVGMDLTPLKKSELELIQHRNKLDAVVNSTVAGIGVVSPDGRFVLVNERFQKMMGYDSKEEIYACEHLEFVHPRWAAIAEQNFQRLLSGEVNDYNLELEILRRDNTTFWGDLHVSPIKDVNGEIIEIIGIITDSTKKKETELQLKEREEKLKELNATKDKLFSIIAHDIKNPFNSILGFSGLLKNNLDNYSREEIKSYIEQIALSSENVYKLLDDLLIWAKSQLGQMTVNPQFFRLRNLVDMAFEQYTIQAENKQIELINQVQQMEVAYADLDMMKFVVRNLIHNAIKFTNPKGEVRCDAVIDGKFVILSVKDTGIGIRPEKIKTLFNISSYMTTSGTSEEKGTGLGLHLSLDMVEKNDGRIEVESEVGVGTEIKVYLPLTDQ</sequence>
<dbReference type="CDD" id="cd00082">
    <property type="entry name" value="HisKA"/>
    <property type="match status" value="1"/>
</dbReference>
<feature type="domain" description="PAC" evidence="9">
    <location>
        <begin position="450"/>
        <end position="502"/>
    </location>
</feature>
<dbReference type="PROSITE" id="PS50112">
    <property type="entry name" value="PAS"/>
    <property type="match status" value="3"/>
</dbReference>
<evidence type="ECO:0000259" key="9">
    <source>
        <dbReference type="PROSITE" id="PS50113"/>
    </source>
</evidence>
<dbReference type="SMART" id="SM00387">
    <property type="entry name" value="HATPase_c"/>
    <property type="match status" value="1"/>
</dbReference>
<dbReference type="Pfam" id="PF00512">
    <property type="entry name" value="HisKA"/>
    <property type="match status" value="1"/>
</dbReference>
<feature type="domain" description="PAC" evidence="9">
    <location>
        <begin position="74"/>
        <end position="128"/>
    </location>
</feature>
<feature type="domain" description="PAS" evidence="8">
    <location>
        <begin position="249"/>
        <end position="319"/>
    </location>
</feature>
<feature type="domain" description="PAS" evidence="8">
    <location>
        <begin position="375"/>
        <end position="446"/>
    </location>
</feature>
<dbReference type="InterPro" id="IPR013656">
    <property type="entry name" value="PAS_4"/>
</dbReference>
<dbReference type="InterPro" id="IPR052162">
    <property type="entry name" value="Sensor_kinase/Photoreceptor"/>
</dbReference>
<dbReference type="GO" id="GO:0000155">
    <property type="term" value="F:phosphorelay sensor kinase activity"/>
    <property type="evidence" value="ECO:0007669"/>
    <property type="project" value="InterPro"/>
</dbReference>
<evidence type="ECO:0000256" key="3">
    <source>
        <dbReference type="ARBA" id="ARBA00022553"/>
    </source>
</evidence>
<dbReference type="InterPro" id="IPR035965">
    <property type="entry name" value="PAS-like_dom_sf"/>
</dbReference>
<feature type="domain" description="Histidine kinase" evidence="7">
    <location>
        <begin position="520"/>
        <end position="738"/>
    </location>
</feature>
<keyword evidence="3" id="KW-0597">Phosphoprotein</keyword>
<accession>A0A941IW87</accession>
<dbReference type="InterPro" id="IPR036890">
    <property type="entry name" value="HATPase_C_sf"/>
</dbReference>
<dbReference type="Pfam" id="PF02518">
    <property type="entry name" value="HATPase_c"/>
    <property type="match status" value="1"/>
</dbReference>
<evidence type="ECO:0000256" key="5">
    <source>
        <dbReference type="ARBA" id="ARBA00022777"/>
    </source>
</evidence>
<dbReference type="PROSITE" id="PS50113">
    <property type="entry name" value="PAC"/>
    <property type="match status" value="3"/>
</dbReference>
<dbReference type="Proteomes" id="UP000679220">
    <property type="component" value="Unassembled WGS sequence"/>
</dbReference>
<organism evidence="10 11">
    <name type="scientific">Carboxylicivirga sediminis</name>
    <dbReference type="NCBI Taxonomy" id="2006564"/>
    <lineage>
        <taxon>Bacteria</taxon>
        <taxon>Pseudomonadati</taxon>
        <taxon>Bacteroidota</taxon>
        <taxon>Bacteroidia</taxon>
        <taxon>Marinilabiliales</taxon>
        <taxon>Marinilabiliaceae</taxon>
        <taxon>Carboxylicivirga</taxon>
    </lineage>
</organism>
<dbReference type="SUPFAM" id="SSF47384">
    <property type="entry name" value="Homodimeric domain of signal transducing histidine kinase"/>
    <property type="match status" value="1"/>
</dbReference>
<evidence type="ECO:0000256" key="2">
    <source>
        <dbReference type="ARBA" id="ARBA00012438"/>
    </source>
</evidence>
<dbReference type="SMART" id="SM00388">
    <property type="entry name" value="HisKA"/>
    <property type="match status" value="1"/>
</dbReference>
<evidence type="ECO:0000256" key="1">
    <source>
        <dbReference type="ARBA" id="ARBA00000085"/>
    </source>
</evidence>
<dbReference type="PROSITE" id="PS50109">
    <property type="entry name" value="HIS_KIN"/>
    <property type="match status" value="1"/>
</dbReference>
<comment type="catalytic activity">
    <reaction evidence="1">
        <text>ATP + protein L-histidine = ADP + protein N-phospho-L-histidine.</text>
        <dbReference type="EC" id="2.7.13.3"/>
    </reaction>
</comment>
<gene>
    <name evidence="10" type="ORF">KDU71_03055</name>
</gene>
<dbReference type="PRINTS" id="PR00344">
    <property type="entry name" value="BCTRLSENSOR"/>
</dbReference>
<dbReference type="Pfam" id="PF08448">
    <property type="entry name" value="PAS_4"/>
    <property type="match status" value="1"/>
</dbReference>
<comment type="caution">
    <text evidence="10">The sequence shown here is derived from an EMBL/GenBank/DDBJ whole genome shotgun (WGS) entry which is preliminary data.</text>
</comment>
<feature type="domain" description="PAS" evidence="8">
    <location>
        <begin position="3"/>
        <end position="73"/>
    </location>
</feature>
<evidence type="ECO:0000259" key="8">
    <source>
        <dbReference type="PROSITE" id="PS50112"/>
    </source>
</evidence>
<evidence type="ECO:0000256" key="4">
    <source>
        <dbReference type="ARBA" id="ARBA00022679"/>
    </source>
</evidence>
<dbReference type="AlphaFoldDB" id="A0A941IW87"/>
<dbReference type="InterPro" id="IPR000014">
    <property type="entry name" value="PAS"/>
</dbReference>
<dbReference type="RefSeq" id="WP_212188430.1">
    <property type="nucleotide sequence ID" value="NZ_JAGTAR010000003.1"/>
</dbReference>
<keyword evidence="5" id="KW-0418">Kinase</keyword>
<dbReference type="Pfam" id="PF13426">
    <property type="entry name" value="PAS_9"/>
    <property type="match status" value="2"/>
</dbReference>
<dbReference type="InterPro" id="IPR000700">
    <property type="entry name" value="PAS-assoc_C"/>
</dbReference>
<feature type="domain" description="PAC" evidence="9">
    <location>
        <begin position="322"/>
        <end position="374"/>
    </location>
</feature>
<feature type="coiled-coil region" evidence="6">
    <location>
        <begin position="493"/>
        <end position="520"/>
    </location>
</feature>
<evidence type="ECO:0000256" key="6">
    <source>
        <dbReference type="SAM" id="Coils"/>
    </source>
</evidence>
<dbReference type="EMBL" id="JAGTAR010000003">
    <property type="protein sequence ID" value="MBR8534523.1"/>
    <property type="molecule type" value="Genomic_DNA"/>
</dbReference>
<dbReference type="Gene3D" id="3.30.450.20">
    <property type="entry name" value="PAS domain"/>
    <property type="match status" value="4"/>
</dbReference>
<dbReference type="PANTHER" id="PTHR43304:SF1">
    <property type="entry name" value="PAC DOMAIN-CONTAINING PROTEIN"/>
    <property type="match status" value="1"/>
</dbReference>
<dbReference type="InterPro" id="IPR003594">
    <property type="entry name" value="HATPase_dom"/>
</dbReference>
<dbReference type="InterPro" id="IPR003661">
    <property type="entry name" value="HisK_dim/P_dom"/>
</dbReference>
<dbReference type="EC" id="2.7.13.3" evidence="2"/>
<protein>
    <recommendedName>
        <fullName evidence="2">histidine kinase</fullName>
        <ecNumber evidence="2">2.7.13.3</ecNumber>
    </recommendedName>
</protein>
<reference evidence="10" key="2">
    <citation type="submission" date="2021-04" db="EMBL/GenBank/DDBJ databases">
        <authorList>
            <person name="Zhang T."/>
            <person name="Zhang Y."/>
            <person name="Lu D."/>
            <person name="Zuo D."/>
            <person name="Du Z."/>
        </authorList>
    </citation>
    <scope>NUCLEOTIDE SEQUENCE</scope>
    <source>
        <strain evidence="10">JR1</strain>
    </source>
</reference>
<dbReference type="InterPro" id="IPR005467">
    <property type="entry name" value="His_kinase_dom"/>
</dbReference>
<evidence type="ECO:0000313" key="11">
    <source>
        <dbReference type="Proteomes" id="UP000679220"/>
    </source>
</evidence>
<dbReference type="InterPro" id="IPR036097">
    <property type="entry name" value="HisK_dim/P_sf"/>
</dbReference>
<proteinExistence type="predicted"/>
<dbReference type="SMART" id="SM00091">
    <property type="entry name" value="PAS"/>
    <property type="match status" value="4"/>
</dbReference>
<dbReference type="SMART" id="SM00086">
    <property type="entry name" value="PAC"/>
    <property type="match status" value="3"/>
</dbReference>
<name>A0A941IW87_9BACT</name>
<evidence type="ECO:0000313" key="10">
    <source>
        <dbReference type="EMBL" id="MBR8534523.1"/>
    </source>
</evidence>
<keyword evidence="4" id="KW-0808">Transferase</keyword>
<dbReference type="SUPFAM" id="SSF55874">
    <property type="entry name" value="ATPase domain of HSP90 chaperone/DNA topoisomerase II/histidine kinase"/>
    <property type="match status" value="1"/>
</dbReference>
<dbReference type="CDD" id="cd00130">
    <property type="entry name" value="PAS"/>
    <property type="match status" value="3"/>
</dbReference>
<keyword evidence="11" id="KW-1185">Reference proteome</keyword>
<reference evidence="10" key="1">
    <citation type="journal article" date="2018" name="Int. J. Syst. Evol. Microbiol.">
        <title>Carboxylicivirga sediminis sp. nov., isolated from coastal sediment.</title>
        <authorList>
            <person name="Wang F.Q."/>
            <person name="Ren L.H."/>
            <person name="Zou R.J."/>
            <person name="Sun Y.Z."/>
            <person name="Liu X.J."/>
            <person name="Jiang F."/>
            <person name="Liu L.J."/>
        </authorList>
    </citation>
    <scope>NUCLEOTIDE SEQUENCE</scope>
    <source>
        <strain evidence="10">JR1</strain>
    </source>
</reference>
<dbReference type="InterPro" id="IPR001610">
    <property type="entry name" value="PAC"/>
</dbReference>
<dbReference type="Gene3D" id="1.10.287.130">
    <property type="match status" value="1"/>
</dbReference>
<evidence type="ECO:0000259" key="7">
    <source>
        <dbReference type="PROSITE" id="PS50109"/>
    </source>
</evidence>
<dbReference type="Gene3D" id="3.30.565.10">
    <property type="entry name" value="Histidine kinase-like ATPase, C-terminal domain"/>
    <property type="match status" value="1"/>
</dbReference>
<dbReference type="SUPFAM" id="SSF55785">
    <property type="entry name" value="PYP-like sensor domain (PAS domain)"/>
    <property type="match status" value="4"/>
</dbReference>
<dbReference type="NCBIfam" id="TIGR00229">
    <property type="entry name" value="sensory_box"/>
    <property type="match status" value="3"/>
</dbReference>
<keyword evidence="6" id="KW-0175">Coiled coil</keyword>
<dbReference type="InterPro" id="IPR004358">
    <property type="entry name" value="Sig_transdc_His_kin-like_C"/>
</dbReference>